<evidence type="ECO:0000313" key="1">
    <source>
        <dbReference type="EMBL" id="KAF2449764.1"/>
    </source>
</evidence>
<proteinExistence type="predicted"/>
<dbReference type="Proteomes" id="UP000799764">
    <property type="component" value="Unassembled WGS sequence"/>
</dbReference>
<gene>
    <name evidence="1" type="ORF">P171DRAFT_427925</name>
</gene>
<organism evidence="1 2">
    <name type="scientific">Karstenula rhodostoma CBS 690.94</name>
    <dbReference type="NCBI Taxonomy" id="1392251"/>
    <lineage>
        <taxon>Eukaryota</taxon>
        <taxon>Fungi</taxon>
        <taxon>Dikarya</taxon>
        <taxon>Ascomycota</taxon>
        <taxon>Pezizomycotina</taxon>
        <taxon>Dothideomycetes</taxon>
        <taxon>Pleosporomycetidae</taxon>
        <taxon>Pleosporales</taxon>
        <taxon>Massarineae</taxon>
        <taxon>Didymosphaeriaceae</taxon>
        <taxon>Karstenula</taxon>
    </lineage>
</organism>
<protein>
    <submittedName>
        <fullName evidence="1">Uncharacterized protein</fullName>
    </submittedName>
</protein>
<comment type="caution">
    <text evidence="1">The sequence shown here is derived from an EMBL/GenBank/DDBJ whole genome shotgun (WGS) entry which is preliminary data.</text>
</comment>
<keyword evidence="2" id="KW-1185">Reference proteome</keyword>
<dbReference type="EMBL" id="MU001494">
    <property type="protein sequence ID" value="KAF2449764.1"/>
    <property type="molecule type" value="Genomic_DNA"/>
</dbReference>
<dbReference type="AlphaFoldDB" id="A0A9P4UF94"/>
<feature type="non-terminal residue" evidence="1">
    <location>
        <position position="360"/>
    </location>
</feature>
<accession>A0A9P4UF94</accession>
<reference evidence="1" key="1">
    <citation type="journal article" date="2020" name="Stud. Mycol.">
        <title>101 Dothideomycetes genomes: a test case for predicting lifestyles and emergence of pathogens.</title>
        <authorList>
            <person name="Haridas S."/>
            <person name="Albert R."/>
            <person name="Binder M."/>
            <person name="Bloem J."/>
            <person name="Labutti K."/>
            <person name="Salamov A."/>
            <person name="Andreopoulos B."/>
            <person name="Baker S."/>
            <person name="Barry K."/>
            <person name="Bills G."/>
            <person name="Bluhm B."/>
            <person name="Cannon C."/>
            <person name="Castanera R."/>
            <person name="Culley D."/>
            <person name="Daum C."/>
            <person name="Ezra D."/>
            <person name="Gonzalez J."/>
            <person name="Henrissat B."/>
            <person name="Kuo A."/>
            <person name="Liang C."/>
            <person name="Lipzen A."/>
            <person name="Lutzoni F."/>
            <person name="Magnuson J."/>
            <person name="Mondo S."/>
            <person name="Nolan M."/>
            <person name="Ohm R."/>
            <person name="Pangilinan J."/>
            <person name="Park H.-J."/>
            <person name="Ramirez L."/>
            <person name="Alfaro M."/>
            <person name="Sun H."/>
            <person name="Tritt A."/>
            <person name="Yoshinaga Y."/>
            <person name="Zwiers L.-H."/>
            <person name="Turgeon B."/>
            <person name="Goodwin S."/>
            <person name="Spatafora J."/>
            <person name="Crous P."/>
            <person name="Grigoriev I."/>
        </authorList>
    </citation>
    <scope>NUCLEOTIDE SEQUENCE</scope>
    <source>
        <strain evidence="1">CBS 690.94</strain>
    </source>
</reference>
<name>A0A9P4UF94_9PLEO</name>
<evidence type="ECO:0000313" key="2">
    <source>
        <dbReference type="Proteomes" id="UP000799764"/>
    </source>
</evidence>
<sequence>MPPAAQPRLNPTLKSNVRAELLKPWRPPKTRPKLTRTTAYKTTQYTHERHQSRYTHNPSQTHSWILLSPAPCLHTSSSTQSCFFSIPPRSAAALLSLRLVCKTWNSTICTSRTIRRVTWHAEYLLPTGTEWPPSAGIRGGLYAPTLRVTSERAVYHYFDAEAPRRELVALEPNPVFRRHLGVVSDQPVCLLQDGIAVEISSAFWATMHASRPSTPSWHIEIQRKGARRYKYVLTSADGPILVGDVVCVLNKLRQRHAIVPGAGDVEPWEGLAFPGTYTKEGHMAPEQIPNRYGHLGMGICYNRMGADLIVTDYKMWRTGRNLFVLNRPDFTGPGPWRYEHIACEVEAEDWSEGFDILFGG</sequence>